<keyword evidence="3" id="KW-1185">Reference proteome</keyword>
<feature type="compositionally biased region" description="Gly residues" evidence="1">
    <location>
        <begin position="1"/>
        <end position="17"/>
    </location>
</feature>
<reference evidence="2" key="1">
    <citation type="submission" date="2016-03" db="EMBL/GenBank/DDBJ databases">
        <title>Mechanisms controlling the formation of the plant cell surface in tip-growing cells are functionally conserved among land plants.</title>
        <authorList>
            <person name="Honkanen S."/>
            <person name="Jones V.A."/>
            <person name="Morieri G."/>
            <person name="Champion C."/>
            <person name="Hetherington A.J."/>
            <person name="Kelly S."/>
            <person name="Saint-Marcoux D."/>
            <person name="Proust H."/>
            <person name="Prescott H."/>
            <person name="Dolan L."/>
        </authorList>
    </citation>
    <scope>NUCLEOTIDE SEQUENCE [LARGE SCALE GENOMIC DNA]</scope>
    <source>
        <tissue evidence="2">Whole gametophyte</tissue>
    </source>
</reference>
<accession>A0A176WCG9</accession>
<dbReference type="AlphaFoldDB" id="A0A176WCG9"/>
<evidence type="ECO:0000313" key="2">
    <source>
        <dbReference type="EMBL" id="OAE30343.1"/>
    </source>
</evidence>
<evidence type="ECO:0000313" key="3">
    <source>
        <dbReference type="Proteomes" id="UP000077202"/>
    </source>
</evidence>
<organism evidence="2 3">
    <name type="scientific">Marchantia polymorpha subsp. ruderalis</name>
    <dbReference type="NCBI Taxonomy" id="1480154"/>
    <lineage>
        <taxon>Eukaryota</taxon>
        <taxon>Viridiplantae</taxon>
        <taxon>Streptophyta</taxon>
        <taxon>Embryophyta</taxon>
        <taxon>Marchantiophyta</taxon>
        <taxon>Marchantiopsida</taxon>
        <taxon>Marchantiidae</taxon>
        <taxon>Marchantiales</taxon>
        <taxon>Marchantiaceae</taxon>
        <taxon>Marchantia</taxon>
    </lineage>
</organism>
<proteinExistence type="predicted"/>
<feature type="region of interest" description="Disordered" evidence="1">
    <location>
        <begin position="1"/>
        <end position="22"/>
    </location>
</feature>
<name>A0A176WCG9_MARPO</name>
<gene>
    <name evidence="2" type="ORF">AXG93_4201s1440</name>
</gene>
<dbReference type="Proteomes" id="UP000077202">
    <property type="component" value="Unassembled WGS sequence"/>
</dbReference>
<comment type="caution">
    <text evidence="2">The sequence shown here is derived from an EMBL/GenBank/DDBJ whole genome shotgun (WGS) entry which is preliminary data.</text>
</comment>
<dbReference type="EMBL" id="LVLJ01001341">
    <property type="protein sequence ID" value="OAE30343.1"/>
    <property type="molecule type" value="Genomic_DNA"/>
</dbReference>
<protein>
    <submittedName>
        <fullName evidence="2">Uncharacterized protein</fullName>
    </submittedName>
</protein>
<sequence length="275" mass="28967">MDGAGAGAGREGGGGRGRGTRGEIGLARASPVVGWLAWLVGWPGAQQLSSDQLCSTLSESSSRAAPSRLAEPVVVVVVVDCTLLLGAAAAAACLQHRKHWITDTQLRTVGELGPYCLGTYSVRLKQKRLAKHSSSEAGSFSCGCSLSSSSGSGSFDQDNVLAVRLRTLEALESGAVIVPASICLFARIVSWRRARSSGGGERAGKERRSERERFVRGLGDYECRGGRRGGRRSRSGLIVITSPGEQPAAALARERKKGVLELELEHEHGTLSGSR</sequence>
<evidence type="ECO:0000256" key="1">
    <source>
        <dbReference type="SAM" id="MobiDB-lite"/>
    </source>
</evidence>